<sequence>MNTELDRSLFTEDVVQELLAQGLSKAEIGRLFGVSRQAVLQKAPREFIGPARIVEDSYPWAVDRELTRAVPYTRSREHAKYMALGRGALSDDQAKRLRSWYRLLRNMNVVVEYDPEIPALEGISTNGGWRYVARTPEDGELIVRVNEYTRMTVEGRSIWVFPPEDP</sequence>
<protein>
    <recommendedName>
        <fullName evidence="3">Helix-turn-helix protein</fullName>
    </recommendedName>
</protein>
<evidence type="ECO:0000313" key="2">
    <source>
        <dbReference type="Proteomes" id="UP000254869"/>
    </source>
</evidence>
<keyword evidence="2" id="KW-1185">Reference proteome</keyword>
<proteinExistence type="predicted"/>
<comment type="caution">
    <text evidence="1">The sequence shown here is derived from an EMBL/GenBank/DDBJ whole genome shotgun (WGS) entry which is preliminary data.</text>
</comment>
<dbReference type="EMBL" id="QQBC01000009">
    <property type="protein sequence ID" value="RDI63686.1"/>
    <property type="molecule type" value="Genomic_DNA"/>
</dbReference>
<accession>A0A370HYW3</accession>
<dbReference type="Proteomes" id="UP000254869">
    <property type="component" value="Unassembled WGS sequence"/>
</dbReference>
<dbReference type="RefSeq" id="WP_067999198.1">
    <property type="nucleotide sequence ID" value="NZ_QQBC01000009.1"/>
</dbReference>
<name>A0A370HYW3_9NOCA</name>
<dbReference type="AlphaFoldDB" id="A0A370HYW3"/>
<reference evidence="1 2" key="1">
    <citation type="submission" date="2018-07" db="EMBL/GenBank/DDBJ databases">
        <title>Genomic Encyclopedia of Type Strains, Phase IV (KMG-IV): sequencing the most valuable type-strain genomes for metagenomic binning, comparative biology and taxonomic classification.</title>
        <authorList>
            <person name="Goeker M."/>
        </authorList>
    </citation>
    <scope>NUCLEOTIDE SEQUENCE [LARGE SCALE GENOMIC DNA]</scope>
    <source>
        <strain evidence="1 2">DSM 44290</strain>
    </source>
</reference>
<organism evidence="1 2">
    <name type="scientific">Nocardia pseudobrasiliensis</name>
    <dbReference type="NCBI Taxonomy" id="45979"/>
    <lineage>
        <taxon>Bacteria</taxon>
        <taxon>Bacillati</taxon>
        <taxon>Actinomycetota</taxon>
        <taxon>Actinomycetes</taxon>
        <taxon>Mycobacteriales</taxon>
        <taxon>Nocardiaceae</taxon>
        <taxon>Nocardia</taxon>
    </lineage>
</organism>
<gene>
    <name evidence="1" type="ORF">DFR76_10921</name>
</gene>
<evidence type="ECO:0000313" key="1">
    <source>
        <dbReference type="EMBL" id="RDI63686.1"/>
    </source>
</evidence>
<dbReference type="STRING" id="1210086.GCA_001613105_03690"/>
<evidence type="ECO:0008006" key="3">
    <source>
        <dbReference type="Google" id="ProtNLM"/>
    </source>
</evidence>